<feature type="region of interest" description="Disordered" evidence="1">
    <location>
        <begin position="1"/>
        <end position="45"/>
    </location>
</feature>
<dbReference type="Proteomes" id="UP000799440">
    <property type="component" value="Unassembled WGS sequence"/>
</dbReference>
<reference evidence="2" key="1">
    <citation type="journal article" date="2020" name="Stud. Mycol.">
        <title>101 Dothideomycetes genomes: a test case for predicting lifestyles and emergence of pathogens.</title>
        <authorList>
            <person name="Haridas S."/>
            <person name="Albert R."/>
            <person name="Binder M."/>
            <person name="Bloem J."/>
            <person name="Labutti K."/>
            <person name="Salamov A."/>
            <person name="Andreopoulos B."/>
            <person name="Baker S."/>
            <person name="Barry K."/>
            <person name="Bills G."/>
            <person name="Bluhm B."/>
            <person name="Cannon C."/>
            <person name="Castanera R."/>
            <person name="Culley D."/>
            <person name="Daum C."/>
            <person name="Ezra D."/>
            <person name="Gonzalez J."/>
            <person name="Henrissat B."/>
            <person name="Kuo A."/>
            <person name="Liang C."/>
            <person name="Lipzen A."/>
            <person name="Lutzoni F."/>
            <person name="Magnuson J."/>
            <person name="Mondo S."/>
            <person name="Nolan M."/>
            <person name="Ohm R."/>
            <person name="Pangilinan J."/>
            <person name="Park H.-J."/>
            <person name="Ramirez L."/>
            <person name="Alfaro M."/>
            <person name="Sun H."/>
            <person name="Tritt A."/>
            <person name="Yoshinaga Y."/>
            <person name="Zwiers L.-H."/>
            <person name="Turgeon B."/>
            <person name="Goodwin S."/>
            <person name="Spatafora J."/>
            <person name="Crous P."/>
            <person name="Grigoriev I."/>
        </authorList>
    </citation>
    <scope>NUCLEOTIDE SEQUENCE</scope>
    <source>
        <strain evidence="2">CBS 119925</strain>
    </source>
</reference>
<evidence type="ECO:0000256" key="1">
    <source>
        <dbReference type="SAM" id="MobiDB-lite"/>
    </source>
</evidence>
<evidence type="ECO:0000313" key="2">
    <source>
        <dbReference type="EMBL" id="KAF2743637.1"/>
    </source>
</evidence>
<dbReference type="AlphaFoldDB" id="A0A6A6V389"/>
<evidence type="ECO:0000313" key="3">
    <source>
        <dbReference type="Proteomes" id="UP000799440"/>
    </source>
</evidence>
<organism evidence="2 3">
    <name type="scientific">Sporormia fimetaria CBS 119925</name>
    <dbReference type="NCBI Taxonomy" id="1340428"/>
    <lineage>
        <taxon>Eukaryota</taxon>
        <taxon>Fungi</taxon>
        <taxon>Dikarya</taxon>
        <taxon>Ascomycota</taxon>
        <taxon>Pezizomycotina</taxon>
        <taxon>Dothideomycetes</taxon>
        <taxon>Pleosporomycetidae</taxon>
        <taxon>Pleosporales</taxon>
        <taxon>Sporormiaceae</taxon>
        <taxon>Sporormia</taxon>
    </lineage>
</organism>
<feature type="compositionally biased region" description="Low complexity" evidence="1">
    <location>
        <begin position="178"/>
        <end position="192"/>
    </location>
</feature>
<feature type="compositionally biased region" description="Acidic residues" evidence="1">
    <location>
        <begin position="639"/>
        <end position="650"/>
    </location>
</feature>
<feature type="region of interest" description="Disordered" evidence="1">
    <location>
        <begin position="72"/>
        <end position="194"/>
    </location>
</feature>
<dbReference type="OrthoDB" id="3791520at2759"/>
<name>A0A6A6V389_9PLEO</name>
<feature type="region of interest" description="Disordered" evidence="1">
    <location>
        <begin position="635"/>
        <end position="655"/>
    </location>
</feature>
<sequence length="877" mass="101179">MPPKRKNTDDGDDQGPPKKKGQAAPHARGGTHRVKVEDLTNTKYDTWNRAQLEAEFRDRRHIYVKDLKKAEIAKRLADDDAKQAEKQKEKDEKRKKEYEARKKNADAEARRKADDDRRRREREAKKARDEEARLERERQIQAGKAQAVQEVESAEESYFSDSDSNSGITVRHESDYASTTPTETSPSTVPESPLFPNARLRMMEWSRSEPDGVPPEVVPPEWRQWRPNVGALRGMKLEYFPMDLVTIFTNERVPMPGMKNPEKIGPDWVPNLTENVKRCARNGVLIGTLAKAQIVRGEIWSQRTVVQYTEGHMYFKLVPRAQNAPNYAVVQRAWKRKYWPKKPRDPKNGHVYERTPEEKARAFKDYREIKQKERFATQVGRPYIGFAPVHLDYPRRHRKKDGARRRDNLFFIKFPGEILPSFHFWTREGEWQDPTRPNPEYANLKRLYEEVDEQQQGVERLLEHKTALFLSKPRTGDGRPYKLDPEYVRIKKRDLSERYTVAGKRPPQGGIYERTVGRIEREIVANGLHSTLLKYRDQWRAEGKSRHWDALSKDFFVLFPGGYMPKVPPMHEENIPSSSWAEKIARLEFPERNRPMSPIRGDEPWTTNDDIWWQAVSKEGYEAERQLAQEANELKAGEEDGAEDDASEDEITQRDPVAFHDAFVDEASESEEEESSGFAAPLVLARRLSTFGRQKLTELDSWIRNVPLASPPWSAVSPRWTATEQSTDRKAWEERFERAAEHLRRRKLIAGHVNETDELSLSCPICAQDWTDTSSNVRIFMVSQTLISILTCTSTAPSTSTSTTSKTPHNALATARAHQAPVQPHSFVTASQAARAWGRLQHLLKGPRVVKSNSRPLWSRNGLDTMTSKQRALRRVV</sequence>
<protein>
    <submittedName>
        <fullName evidence="2">Uncharacterized protein</fullName>
    </submittedName>
</protein>
<accession>A0A6A6V389</accession>
<feature type="compositionally biased region" description="Polar residues" evidence="1">
    <location>
        <begin position="159"/>
        <end position="168"/>
    </location>
</feature>
<feature type="compositionally biased region" description="Basic and acidic residues" evidence="1">
    <location>
        <begin position="72"/>
        <end position="139"/>
    </location>
</feature>
<dbReference type="EMBL" id="MU006595">
    <property type="protein sequence ID" value="KAF2743637.1"/>
    <property type="molecule type" value="Genomic_DNA"/>
</dbReference>
<keyword evidence="3" id="KW-1185">Reference proteome</keyword>
<gene>
    <name evidence="2" type="ORF">M011DRAFT_214586</name>
</gene>
<proteinExistence type="predicted"/>